<keyword evidence="5" id="KW-1185">Reference proteome</keyword>
<protein>
    <recommendedName>
        <fullName evidence="6">Transmembrane protein</fullName>
    </recommendedName>
</protein>
<organism evidence="4 5">
    <name type="scientific">Tritrichomonas musculus</name>
    <dbReference type="NCBI Taxonomy" id="1915356"/>
    <lineage>
        <taxon>Eukaryota</taxon>
        <taxon>Metamonada</taxon>
        <taxon>Parabasalia</taxon>
        <taxon>Tritrichomonadida</taxon>
        <taxon>Tritrichomonadidae</taxon>
        <taxon>Tritrichomonas</taxon>
    </lineage>
</organism>
<evidence type="ECO:0000256" key="2">
    <source>
        <dbReference type="SAM" id="Phobius"/>
    </source>
</evidence>
<evidence type="ECO:0008006" key="6">
    <source>
        <dbReference type="Google" id="ProtNLM"/>
    </source>
</evidence>
<keyword evidence="2" id="KW-1133">Transmembrane helix</keyword>
<evidence type="ECO:0000256" key="3">
    <source>
        <dbReference type="SAM" id="SignalP"/>
    </source>
</evidence>
<proteinExistence type="predicted"/>
<comment type="caution">
    <text evidence="4">The sequence shown here is derived from an EMBL/GenBank/DDBJ whole genome shotgun (WGS) entry which is preliminary data.</text>
</comment>
<feature type="region of interest" description="Disordered" evidence="1">
    <location>
        <begin position="461"/>
        <end position="504"/>
    </location>
</feature>
<dbReference type="EMBL" id="JAPFFF010000013">
    <property type="protein sequence ID" value="KAK8871538.1"/>
    <property type="molecule type" value="Genomic_DNA"/>
</dbReference>
<keyword evidence="2" id="KW-0472">Membrane</keyword>
<name>A0ABR2J251_9EUKA</name>
<evidence type="ECO:0000313" key="4">
    <source>
        <dbReference type="EMBL" id="KAK8871538.1"/>
    </source>
</evidence>
<feature type="transmembrane region" description="Helical" evidence="2">
    <location>
        <begin position="525"/>
        <end position="547"/>
    </location>
</feature>
<evidence type="ECO:0000256" key="1">
    <source>
        <dbReference type="SAM" id="MobiDB-lite"/>
    </source>
</evidence>
<sequence>MIGNCSLLFLNILSFSNSPVIANNPNTLSLTFKFQHITAKNIFSNFFYLNSINSKQNWLSIQQSIFSNSLNSAIFLDFDGNYTNSSQIYTEQQVLNEPGRWYVTLSNCCFSRCTSTSAHPYGGAIVNLITYSLLTLTSCIFTNCHTDAYGGAIMSDGQNSVIQSTIFAGCQAEFGMALYFTRFRAEIYNVQTLSLDQVSFAGNSGKYCVNDINASQVNCVNANFTDNVAQAHIPASSQMQSCCVFPFLAPSWNENFKFVNMLRNRCDVLVDFNEKPNSFIVYLNIIQNEVRNYFFHFDIMVFGGYEAEEIHVQNANFFNNKAADGTSKISVANPTTQVTFYLENCVFDGAESDVNDAMNMHVVSGGRFLATIGPGVTHPMGAFVSPSICKVEIVSGADSSVFTESKAFSESLKFTKSEIYSKSSMFTSSGRFSPLSHFSPSSKFTSSLHFTSSSPFTSSSEFSPSSGQKMHASPSSPFTPSDHFTPSRSFSPARTRVPDPQDIFNRADIYGRRKDLFTKEELKKAAAPASISIVLIIVAVVMTIYYLNRRIKQLRNQGCVPEFDTSFSDDAETETDTDYSYSYYTYESYYAYSGSYQSEREFYEAAESEYSSFSSDFDYKSNVNE</sequence>
<evidence type="ECO:0000313" key="5">
    <source>
        <dbReference type="Proteomes" id="UP001470230"/>
    </source>
</evidence>
<feature type="compositionally biased region" description="Polar residues" evidence="1">
    <location>
        <begin position="473"/>
        <end position="492"/>
    </location>
</feature>
<feature type="signal peptide" evidence="3">
    <location>
        <begin position="1"/>
        <end position="22"/>
    </location>
</feature>
<feature type="chain" id="PRO_5047482767" description="Transmembrane protein" evidence="3">
    <location>
        <begin position="23"/>
        <end position="625"/>
    </location>
</feature>
<keyword evidence="2" id="KW-0812">Transmembrane</keyword>
<keyword evidence="3" id="KW-0732">Signal</keyword>
<dbReference type="Proteomes" id="UP001470230">
    <property type="component" value="Unassembled WGS sequence"/>
</dbReference>
<gene>
    <name evidence="4" type="ORF">M9Y10_007270</name>
</gene>
<reference evidence="4 5" key="1">
    <citation type="submission" date="2024-04" db="EMBL/GenBank/DDBJ databases">
        <title>Tritrichomonas musculus Genome.</title>
        <authorList>
            <person name="Alves-Ferreira E."/>
            <person name="Grigg M."/>
            <person name="Lorenzi H."/>
            <person name="Galac M."/>
        </authorList>
    </citation>
    <scope>NUCLEOTIDE SEQUENCE [LARGE SCALE GENOMIC DNA]</scope>
    <source>
        <strain evidence="4 5">EAF2021</strain>
    </source>
</reference>
<accession>A0ABR2J251</accession>